<dbReference type="InterPro" id="IPR052761">
    <property type="entry name" value="Fungal_Detox/Toxin_TFs"/>
</dbReference>
<keyword evidence="2" id="KW-1185">Reference proteome</keyword>
<dbReference type="STRING" id="100787.A0A0G4LX51"/>
<dbReference type="PANTHER" id="PTHR47425:SF2">
    <property type="entry name" value="FARB-RELATED"/>
    <property type="match status" value="1"/>
</dbReference>
<proteinExistence type="predicted"/>
<reference evidence="2" key="1">
    <citation type="submission" date="2015-05" db="EMBL/GenBank/DDBJ databases">
        <authorList>
            <person name="Fogelqvist Johan"/>
        </authorList>
    </citation>
    <scope>NUCLEOTIDE SEQUENCE [LARGE SCALE GENOMIC DNA]</scope>
</reference>
<protein>
    <submittedName>
        <fullName evidence="1">Uncharacterized protein</fullName>
    </submittedName>
</protein>
<name>A0A0G4LX51_VERLO</name>
<sequence>MLKAQYSVLIRDKMRPDNTVNSTMMLFPNKKLDNFESVTSVDLELMAWAEALPQNCQYRPLTPLDVKNGRSTLAVQRTLLHMVYYTTISALHRPQFLPSSPSQAPTASRQVQ</sequence>
<gene>
    <name evidence="1" type="ORF">BN1708_018254</name>
</gene>
<dbReference type="Proteomes" id="UP000044602">
    <property type="component" value="Unassembled WGS sequence"/>
</dbReference>
<organism evidence="1 2">
    <name type="scientific">Verticillium longisporum</name>
    <name type="common">Verticillium dahliae var. longisporum</name>
    <dbReference type="NCBI Taxonomy" id="100787"/>
    <lineage>
        <taxon>Eukaryota</taxon>
        <taxon>Fungi</taxon>
        <taxon>Dikarya</taxon>
        <taxon>Ascomycota</taxon>
        <taxon>Pezizomycotina</taxon>
        <taxon>Sordariomycetes</taxon>
        <taxon>Hypocreomycetidae</taxon>
        <taxon>Glomerellales</taxon>
        <taxon>Plectosphaerellaceae</taxon>
        <taxon>Verticillium</taxon>
    </lineage>
</organism>
<dbReference type="EMBL" id="CVQH01020249">
    <property type="protein sequence ID" value="CRK26636.1"/>
    <property type="molecule type" value="Genomic_DNA"/>
</dbReference>
<dbReference type="AlphaFoldDB" id="A0A0G4LX51"/>
<dbReference type="PANTHER" id="PTHR47425">
    <property type="entry name" value="FARB-RELATED"/>
    <property type="match status" value="1"/>
</dbReference>
<accession>A0A0G4LX51</accession>
<dbReference type="CDD" id="cd12148">
    <property type="entry name" value="fungal_TF_MHR"/>
    <property type="match status" value="1"/>
</dbReference>
<feature type="non-terminal residue" evidence="1">
    <location>
        <position position="112"/>
    </location>
</feature>
<evidence type="ECO:0000313" key="2">
    <source>
        <dbReference type="Proteomes" id="UP000044602"/>
    </source>
</evidence>
<evidence type="ECO:0000313" key="1">
    <source>
        <dbReference type="EMBL" id="CRK26636.1"/>
    </source>
</evidence>